<dbReference type="PANTHER" id="PTHR10758">
    <property type="entry name" value="26S PROTEASOME NON-ATPASE REGULATORY SUBUNIT 3/COP9 SIGNALOSOME COMPLEX SUBUNIT 3"/>
    <property type="match status" value="1"/>
</dbReference>
<dbReference type="OrthoDB" id="29061at2759"/>
<protein>
    <recommendedName>
        <fullName evidence="4">COP9 signalosome complex subunit 3</fullName>
    </recommendedName>
</protein>
<evidence type="ECO:0000313" key="11">
    <source>
        <dbReference type="Proteomes" id="UP000800096"/>
    </source>
</evidence>
<dbReference type="GO" id="GO:0008180">
    <property type="term" value="C:COP9 signalosome"/>
    <property type="evidence" value="ECO:0007669"/>
    <property type="project" value="UniProtKB-KW"/>
</dbReference>
<dbReference type="GO" id="GO:0005737">
    <property type="term" value="C:cytoplasm"/>
    <property type="evidence" value="ECO:0007669"/>
    <property type="project" value="UniProtKB-SubCell"/>
</dbReference>
<gene>
    <name evidence="10" type="ORF">BDU57DRAFT_573758</name>
</gene>
<feature type="domain" description="COP9 signalosome complex subunit 3 N-terminal helical repeats" evidence="9">
    <location>
        <begin position="52"/>
        <end position="285"/>
    </location>
</feature>
<dbReference type="Proteomes" id="UP000800096">
    <property type="component" value="Unassembled WGS sequence"/>
</dbReference>
<keyword evidence="7" id="KW-0539">Nucleus</keyword>
<accession>A0A6A5QNM0</accession>
<keyword evidence="5" id="KW-0963">Cytoplasm</keyword>
<proteinExistence type="inferred from homology"/>
<evidence type="ECO:0000256" key="4">
    <source>
        <dbReference type="ARBA" id="ARBA00014878"/>
    </source>
</evidence>
<evidence type="ECO:0000256" key="5">
    <source>
        <dbReference type="ARBA" id="ARBA00022490"/>
    </source>
</evidence>
<dbReference type="PANTHER" id="PTHR10758:SF1">
    <property type="entry name" value="COP9 SIGNALOSOME COMPLEX SUBUNIT 3"/>
    <property type="match status" value="1"/>
</dbReference>
<sequence length="498" mass="54892">MAADLLSTLLQFQPGSADVQQKRDYDQQARGFVSQLSSISAAHWQKGGDTPQDVLTVLNPAVNSIAYAFALRQRINAVVDKRSVPDTLKPGGHVWNKLVLWLETFDPVQMRYAGHEWRKLVDLVEQIARATASPGLAIAPMRSAMMRLDPTTGTFTCFHLSFMQLCMETRSYSAAEPILDNYIHSLPCKIPAPAREGLEYSVPCAHVATSGEYMHQGSGHTDKVTLADMQEYYLLGAMAYLGLRQFTKARQFLEYVLVVPTLNVANGVMLEAYKKWVLVSCLADSMDGATPRTANSVAMRQVKAASKAYEAVAEAYTQLDDLPKLKAQIKAGTETWADDGNTGLVKEVLEKQMRSYVSRLSRTFSAIPVSNIASNVGSSAEDVARYLETLITDGHLNASLEQSDKANAGAVLRFFLDPAQGPLAKTEKQQQQALFEQAVRTNILAGQVRDADYRLTLSKEYVENLKRQHKKQGAGGDAMDTAWDDGIEAEEDLMVDLN</sequence>
<evidence type="ECO:0000313" key="10">
    <source>
        <dbReference type="EMBL" id="KAF1916104.1"/>
    </source>
</evidence>
<feature type="domain" description="PCI" evidence="8">
    <location>
        <begin position="337"/>
        <end position="404"/>
    </location>
</feature>
<comment type="similarity">
    <text evidence="3">Belongs to the CSN3 family.</text>
</comment>
<dbReference type="GO" id="GO:0006511">
    <property type="term" value="P:ubiquitin-dependent protein catabolic process"/>
    <property type="evidence" value="ECO:0007669"/>
    <property type="project" value="TreeGrafter"/>
</dbReference>
<evidence type="ECO:0000259" key="8">
    <source>
        <dbReference type="Pfam" id="PF01399"/>
    </source>
</evidence>
<dbReference type="Pfam" id="PF01399">
    <property type="entry name" value="PCI"/>
    <property type="match status" value="1"/>
</dbReference>
<evidence type="ECO:0000256" key="7">
    <source>
        <dbReference type="ARBA" id="ARBA00023242"/>
    </source>
</evidence>
<evidence type="ECO:0000256" key="1">
    <source>
        <dbReference type="ARBA" id="ARBA00004123"/>
    </source>
</evidence>
<keyword evidence="6" id="KW-0736">Signalosome</keyword>
<evidence type="ECO:0000256" key="2">
    <source>
        <dbReference type="ARBA" id="ARBA00004496"/>
    </source>
</evidence>
<evidence type="ECO:0000256" key="3">
    <source>
        <dbReference type="ARBA" id="ARBA00007084"/>
    </source>
</evidence>
<organism evidence="10 11">
    <name type="scientific">Ampelomyces quisqualis</name>
    <name type="common">Powdery mildew agent</name>
    <dbReference type="NCBI Taxonomy" id="50730"/>
    <lineage>
        <taxon>Eukaryota</taxon>
        <taxon>Fungi</taxon>
        <taxon>Dikarya</taxon>
        <taxon>Ascomycota</taxon>
        <taxon>Pezizomycotina</taxon>
        <taxon>Dothideomycetes</taxon>
        <taxon>Pleosporomycetidae</taxon>
        <taxon>Pleosporales</taxon>
        <taxon>Pleosporineae</taxon>
        <taxon>Phaeosphaeriaceae</taxon>
        <taxon>Ampelomyces</taxon>
    </lineage>
</organism>
<dbReference type="Pfam" id="PF22788">
    <property type="entry name" value="COP9_hel_rpt"/>
    <property type="match status" value="1"/>
</dbReference>
<dbReference type="Gene3D" id="1.25.40.570">
    <property type="match status" value="1"/>
</dbReference>
<reference evidence="10" key="1">
    <citation type="journal article" date="2020" name="Stud. Mycol.">
        <title>101 Dothideomycetes genomes: a test case for predicting lifestyles and emergence of pathogens.</title>
        <authorList>
            <person name="Haridas S."/>
            <person name="Albert R."/>
            <person name="Binder M."/>
            <person name="Bloem J."/>
            <person name="Labutti K."/>
            <person name="Salamov A."/>
            <person name="Andreopoulos B."/>
            <person name="Baker S."/>
            <person name="Barry K."/>
            <person name="Bills G."/>
            <person name="Bluhm B."/>
            <person name="Cannon C."/>
            <person name="Castanera R."/>
            <person name="Culley D."/>
            <person name="Daum C."/>
            <person name="Ezra D."/>
            <person name="Gonzalez J."/>
            <person name="Henrissat B."/>
            <person name="Kuo A."/>
            <person name="Liang C."/>
            <person name="Lipzen A."/>
            <person name="Lutzoni F."/>
            <person name="Magnuson J."/>
            <person name="Mondo S."/>
            <person name="Nolan M."/>
            <person name="Ohm R."/>
            <person name="Pangilinan J."/>
            <person name="Park H.-J."/>
            <person name="Ramirez L."/>
            <person name="Alfaro M."/>
            <person name="Sun H."/>
            <person name="Tritt A."/>
            <person name="Yoshinaga Y."/>
            <person name="Zwiers L.-H."/>
            <person name="Turgeon B."/>
            <person name="Goodwin S."/>
            <person name="Spatafora J."/>
            <person name="Crous P."/>
            <person name="Grigoriev I."/>
        </authorList>
    </citation>
    <scope>NUCLEOTIDE SEQUENCE</scope>
    <source>
        <strain evidence="10">HMLAC05119</strain>
    </source>
</reference>
<dbReference type="InterPro" id="IPR050756">
    <property type="entry name" value="CSN3"/>
</dbReference>
<dbReference type="EMBL" id="ML979135">
    <property type="protein sequence ID" value="KAF1916104.1"/>
    <property type="molecule type" value="Genomic_DNA"/>
</dbReference>
<keyword evidence="11" id="KW-1185">Reference proteome</keyword>
<dbReference type="AlphaFoldDB" id="A0A6A5QNM0"/>
<name>A0A6A5QNM0_AMPQU</name>
<comment type="subcellular location">
    <subcellularLocation>
        <location evidence="2">Cytoplasm</location>
    </subcellularLocation>
    <subcellularLocation>
        <location evidence="1">Nucleus</location>
    </subcellularLocation>
</comment>
<dbReference type="InterPro" id="IPR055089">
    <property type="entry name" value="COP9_N"/>
</dbReference>
<dbReference type="InterPro" id="IPR000717">
    <property type="entry name" value="PCI_dom"/>
</dbReference>
<evidence type="ECO:0000259" key="9">
    <source>
        <dbReference type="Pfam" id="PF22788"/>
    </source>
</evidence>
<evidence type="ECO:0000256" key="6">
    <source>
        <dbReference type="ARBA" id="ARBA00022790"/>
    </source>
</evidence>